<proteinExistence type="predicted"/>
<keyword evidence="1" id="KW-0472">Membrane</keyword>
<evidence type="ECO:0000256" key="1">
    <source>
        <dbReference type="SAM" id="Phobius"/>
    </source>
</evidence>
<dbReference type="Pfam" id="PF14147">
    <property type="entry name" value="Spore_YhaL"/>
    <property type="match status" value="1"/>
</dbReference>
<dbReference type="RefSeq" id="WP_386055730.1">
    <property type="nucleotide sequence ID" value="NZ_JBHTKL010000001.1"/>
</dbReference>
<feature type="transmembrane region" description="Helical" evidence="1">
    <location>
        <begin position="6"/>
        <end position="24"/>
    </location>
</feature>
<dbReference type="EMBL" id="JBHTKL010000001">
    <property type="protein sequence ID" value="MFD1017750.1"/>
    <property type="molecule type" value="Genomic_DNA"/>
</dbReference>
<sequence length="66" mass="7862">MLLGIPVWVFFCIVFIFISGYMAFRAFKAEHHLEQQFIEREGQVYMSRMEEEKKSRDEKKQNVASG</sequence>
<dbReference type="InterPro" id="IPR025428">
    <property type="entry name" value="Spore_YhaL"/>
</dbReference>
<evidence type="ECO:0000313" key="3">
    <source>
        <dbReference type="Proteomes" id="UP001596990"/>
    </source>
</evidence>
<name>A0ABW3KVR4_9BACI</name>
<keyword evidence="3" id="KW-1185">Reference proteome</keyword>
<organism evidence="2 3">
    <name type="scientific">Thalassobacillus hwangdonensis</name>
    <dbReference type="NCBI Taxonomy" id="546108"/>
    <lineage>
        <taxon>Bacteria</taxon>
        <taxon>Bacillati</taxon>
        <taxon>Bacillota</taxon>
        <taxon>Bacilli</taxon>
        <taxon>Bacillales</taxon>
        <taxon>Bacillaceae</taxon>
        <taxon>Thalassobacillus</taxon>
    </lineage>
</organism>
<dbReference type="Proteomes" id="UP001596990">
    <property type="component" value="Unassembled WGS sequence"/>
</dbReference>
<comment type="caution">
    <text evidence="2">The sequence shown here is derived from an EMBL/GenBank/DDBJ whole genome shotgun (WGS) entry which is preliminary data.</text>
</comment>
<gene>
    <name evidence="2" type="ORF">ACFQ2J_00950</name>
</gene>
<accession>A0ABW3KVR4</accession>
<reference evidence="3" key="1">
    <citation type="journal article" date="2019" name="Int. J. Syst. Evol. Microbiol.">
        <title>The Global Catalogue of Microorganisms (GCM) 10K type strain sequencing project: providing services to taxonomists for standard genome sequencing and annotation.</title>
        <authorList>
            <consortium name="The Broad Institute Genomics Platform"/>
            <consortium name="The Broad Institute Genome Sequencing Center for Infectious Disease"/>
            <person name="Wu L."/>
            <person name="Ma J."/>
        </authorList>
    </citation>
    <scope>NUCLEOTIDE SEQUENCE [LARGE SCALE GENOMIC DNA]</scope>
    <source>
        <strain evidence="3">CCUG 56607</strain>
    </source>
</reference>
<protein>
    <submittedName>
        <fullName evidence="2">Sporulation YhaL family protein</fullName>
    </submittedName>
</protein>
<keyword evidence="1" id="KW-0812">Transmembrane</keyword>
<evidence type="ECO:0000313" key="2">
    <source>
        <dbReference type="EMBL" id="MFD1017750.1"/>
    </source>
</evidence>
<keyword evidence="1" id="KW-1133">Transmembrane helix</keyword>